<protein>
    <submittedName>
        <fullName evidence="2">Uncharacterized protein</fullName>
    </submittedName>
</protein>
<dbReference type="EMBL" id="JAOQIO010000023">
    <property type="protein sequence ID" value="MCU6792426.1"/>
    <property type="molecule type" value="Genomic_DNA"/>
</dbReference>
<keyword evidence="1" id="KW-1133">Transmembrane helix</keyword>
<keyword evidence="1" id="KW-0472">Membrane</keyword>
<feature type="transmembrane region" description="Helical" evidence="1">
    <location>
        <begin position="6"/>
        <end position="27"/>
    </location>
</feature>
<gene>
    <name evidence="2" type="ORF">OB236_09825</name>
</gene>
<evidence type="ECO:0000313" key="2">
    <source>
        <dbReference type="EMBL" id="MCU6792426.1"/>
    </source>
</evidence>
<evidence type="ECO:0000313" key="3">
    <source>
        <dbReference type="Proteomes" id="UP001652445"/>
    </source>
</evidence>
<keyword evidence="1" id="KW-0812">Transmembrane</keyword>
<organism evidence="2 3">
    <name type="scientific">Paenibacillus baimaensis</name>
    <dbReference type="NCBI Taxonomy" id="2982185"/>
    <lineage>
        <taxon>Bacteria</taxon>
        <taxon>Bacillati</taxon>
        <taxon>Bacillota</taxon>
        <taxon>Bacilli</taxon>
        <taxon>Bacillales</taxon>
        <taxon>Paenibacillaceae</taxon>
        <taxon>Paenibacillus</taxon>
    </lineage>
</organism>
<comment type="caution">
    <text evidence="2">The sequence shown here is derived from an EMBL/GenBank/DDBJ whole genome shotgun (WGS) entry which is preliminary data.</text>
</comment>
<sequence length="287" mass="33656">MILVWGIGLIPTIILLIIYFVFNYFVIRRQEKVKRYWIISIIIVFGYWIVFLSYFSYNSIHNNVMANSLEPNFKFISNDNNYYFTIRSKKQIVSKNDIDYLINKLGSNKNMNLKLLLDEENDGMNLFFKGKEMKSCGNIHNIDYCIKLDESGDFICTSLAGGTTNVCREYSRGTDQAIINDFREIFDKTRILKESISLSIGSQMVDSRSSEEFNYIQIWNNSKIETDDIEAVFQLLPKKKNPYLFSVNEGLEPNVNKNRNQYYFICDLLGNKTIVSNEDIHFFNYKK</sequence>
<dbReference type="Proteomes" id="UP001652445">
    <property type="component" value="Unassembled WGS sequence"/>
</dbReference>
<name>A0ABT2UE66_9BACL</name>
<reference evidence="2 3" key="1">
    <citation type="submission" date="2022-09" db="EMBL/GenBank/DDBJ databases">
        <authorList>
            <person name="Han X.L."/>
            <person name="Wang Q."/>
            <person name="Lu T."/>
        </authorList>
    </citation>
    <scope>NUCLEOTIDE SEQUENCE [LARGE SCALE GENOMIC DNA]</scope>
    <source>
        <strain evidence="2 3">WQ 127069</strain>
    </source>
</reference>
<feature type="transmembrane region" description="Helical" evidence="1">
    <location>
        <begin position="36"/>
        <end position="57"/>
    </location>
</feature>
<keyword evidence="3" id="KW-1185">Reference proteome</keyword>
<accession>A0ABT2UE66</accession>
<proteinExistence type="predicted"/>
<evidence type="ECO:0000256" key="1">
    <source>
        <dbReference type="SAM" id="Phobius"/>
    </source>
</evidence>